<gene>
    <name evidence="3" type="ORF">SISSUDRAFT_1013389</name>
</gene>
<comment type="similarity">
    <text evidence="1">Belongs to the GST superfamily.</text>
</comment>
<dbReference type="Gene3D" id="3.40.30.10">
    <property type="entry name" value="Glutaredoxin"/>
    <property type="match status" value="1"/>
</dbReference>
<dbReference type="STRING" id="1314776.A0A166J0Y3"/>
<dbReference type="PROSITE" id="PS50404">
    <property type="entry name" value="GST_NTER"/>
    <property type="match status" value="1"/>
</dbReference>
<dbReference type="PANTHER" id="PTHR44051">
    <property type="entry name" value="GLUTATHIONE S-TRANSFERASE-RELATED"/>
    <property type="match status" value="1"/>
</dbReference>
<dbReference type="OrthoDB" id="4951845at2759"/>
<dbReference type="PANTHER" id="PTHR44051:SF8">
    <property type="entry name" value="GLUTATHIONE S-TRANSFERASE GSTA"/>
    <property type="match status" value="1"/>
</dbReference>
<evidence type="ECO:0000313" key="3">
    <source>
        <dbReference type="EMBL" id="KZT44271.1"/>
    </source>
</evidence>
<dbReference type="InterPro" id="IPR004045">
    <property type="entry name" value="Glutathione_S-Trfase_N"/>
</dbReference>
<feature type="domain" description="GST N-terminal" evidence="2">
    <location>
        <begin position="10"/>
        <end position="106"/>
    </location>
</feature>
<dbReference type="SUPFAM" id="SSF52833">
    <property type="entry name" value="Thioredoxin-like"/>
    <property type="match status" value="1"/>
</dbReference>
<dbReference type="Pfam" id="PF13409">
    <property type="entry name" value="GST_N_2"/>
    <property type="match status" value="1"/>
</dbReference>
<name>A0A166J0Y3_9AGAM</name>
<organism evidence="3 4">
    <name type="scientific">Sistotremastrum suecicum HHB10207 ss-3</name>
    <dbReference type="NCBI Taxonomy" id="1314776"/>
    <lineage>
        <taxon>Eukaryota</taxon>
        <taxon>Fungi</taxon>
        <taxon>Dikarya</taxon>
        <taxon>Basidiomycota</taxon>
        <taxon>Agaricomycotina</taxon>
        <taxon>Agaricomycetes</taxon>
        <taxon>Sistotremastrales</taxon>
        <taxon>Sistotremastraceae</taxon>
        <taxon>Sistotremastrum</taxon>
    </lineage>
</organism>
<evidence type="ECO:0000256" key="1">
    <source>
        <dbReference type="ARBA" id="ARBA00007409"/>
    </source>
</evidence>
<accession>A0A166J0Y3</accession>
<dbReference type="CDD" id="cd03038">
    <property type="entry name" value="GST_N_etherase_LigE"/>
    <property type="match status" value="1"/>
</dbReference>
<proteinExistence type="inferred from homology"/>
<dbReference type="InterPro" id="IPR036249">
    <property type="entry name" value="Thioredoxin-like_sf"/>
</dbReference>
<sequence>MTQLITLYDIPAAKPNYPWSPNTWRTRFALNFKGLPYTTVWVEYPDIEPTMKKIGAKPTAKNPDGSDQYTVPVIVDPNHPVDGSPVVISDSDDIATYLDEKYPELPTLFPAGTKALQIIYSQSFMEKVFYPPVMILLGEALPVFNPPSQKYFRETREKAFGKKMEELSPRGPGREEPLKKAKEGLEAISAALEKSGVTEASWLTGNTPVYADFATAAALIAIKRCAEEHIWDHIKSASGGRWERFLDRVEEEYGRID</sequence>
<dbReference type="Proteomes" id="UP000076798">
    <property type="component" value="Unassembled WGS sequence"/>
</dbReference>
<dbReference type="InterPro" id="IPR054416">
    <property type="entry name" value="GST_UstS-like_C"/>
</dbReference>
<evidence type="ECO:0000313" key="4">
    <source>
        <dbReference type="Proteomes" id="UP000076798"/>
    </source>
</evidence>
<dbReference type="Gene3D" id="1.20.1050.10">
    <property type="match status" value="1"/>
</dbReference>
<keyword evidence="4" id="KW-1185">Reference proteome</keyword>
<protein>
    <recommendedName>
        <fullName evidence="2">GST N-terminal domain-containing protein</fullName>
    </recommendedName>
</protein>
<evidence type="ECO:0000259" key="2">
    <source>
        <dbReference type="PROSITE" id="PS50404"/>
    </source>
</evidence>
<dbReference type="EMBL" id="KV428005">
    <property type="protein sequence ID" value="KZT44271.1"/>
    <property type="molecule type" value="Genomic_DNA"/>
</dbReference>
<reference evidence="3 4" key="1">
    <citation type="journal article" date="2016" name="Mol. Biol. Evol.">
        <title>Comparative Genomics of Early-Diverging Mushroom-Forming Fungi Provides Insights into the Origins of Lignocellulose Decay Capabilities.</title>
        <authorList>
            <person name="Nagy L.G."/>
            <person name="Riley R."/>
            <person name="Tritt A."/>
            <person name="Adam C."/>
            <person name="Daum C."/>
            <person name="Floudas D."/>
            <person name="Sun H."/>
            <person name="Yadav J.S."/>
            <person name="Pangilinan J."/>
            <person name="Larsson K.H."/>
            <person name="Matsuura K."/>
            <person name="Barry K."/>
            <person name="Labutti K."/>
            <person name="Kuo R."/>
            <person name="Ohm R.A."/>
            <person name="Bhattacharya S.S."/>
            <person name="Shirouzu T."/>
            <person name="Yoshinaga Y."/>
            <person name="Martin F.M."/>
            <person name="Grigoriev I.V."/>
            <person name="Hibbett D.S."/>
        </authorList>
    </citation>
    <scope>NUCLEOTIDE SEQUENCE [LARGE SCALE GENOMIC DNA]</scope>
    <source>
        <strain evidence="3 4">HHB10207 ss-3</strain>
    </source>
</reference>
<dbReference type="Pfam" id="PF22041">
    <property type="entry name" value="GST_C_7"/>
    <property type="match status" value="1"/>
</dbReference>
<dbReference type="AlphaFoldDB" id="A0A166J0Y3"/>